<evidence type="ECO:0000256" key="4">
    <source>
        <dbReference type="ARBA" id="ARBA00022840"/>
    </source>
</evidence>
<evidence type="ECO:0000259" key="7">
    <source>
        <dbReference type="Pfam" id="PF13087"/>
    </source>
</evidence>
<dbReference type="EMBL" id="VCGU01000009">
    <property type="protein sequence ID" value="TRY69971.1"/>
    <property type="molecule type" value="Genomic_DNA"/>
</dbReference>
<dbReference type="Pfam" id="PF13087">
    <property type="entry name" value="AAA_12"/>
    <property type="match status" value="1"/>
</dbReference>
<dbReference type="STRING" id="6832.A0A553NX11"/>
<organism evidence="8 9">
    <name type="scientific">Tigriopus californicus</name>
    <name type="common">Marine copepod</name>
    <dbReference type="NCBI Taxonomy" id="6832"/>
    <lineage>
        <taxon>Eukaryota</taxon>
        <taxon>Metazoa</taxon>
        <taxon>Ecdysozoa</taxon>
        <taxon>Arthropoda</taxon>
        <taxon>Crustacea</taxon>
        <taxon>Multicrustacea</taxon>
        <taxon>Hexanauplia</taxon>
        <taxon>Copepoda</taxon>
        <taxon>Harpacticoida</taxon>
        <taxon>Harpacticidae</taxon>
        <taxon>Tigriopus</taxon>
    </lineage>
</organism>
<reference evidence="8 9" key="1">
    <citation type="journal article" date="2018" name="Nat. Ecol. Evol.">
        <title>Genomic signatures of mitonuclear coevolution across populations of Tigriopus californicus.</title>
        <authorList>
            <person name="Barreto F.S."/>
            <person name="Watson E.T."/>
            <person name="Lima T.G."/>
            <person name="Willett C.S."/>
            <person name="Edmands S."/>
            <person name="Li W."/>
            <person name="Burton R.S."/>
        </authorList>
    </citation>
    <scope>NUCLEOTIDE SEQUENCE [LARGE SCALE GENOMIC DNA]</scope>
    <source>
        <strain evidence="8 9">San Diego</strain>
    </source>
</reference>
<keyword evidence="2" id="KW-0378">Hydrolase</keyword>
<dbReference type="CDD" id="cd18808">
    <property type="entry name" value="SF1_C_Upf1"/>
    <property type="match status" value="1"/>
</dbReference>
<dbReference type="Gene3D" id="3.40.50.300">
    <property type="entry name" value="P-loop containing nucleotide triphosphate hydrolases"/>
    <property type="match status" value="2"/>
</dbReference>
<feature type="coiled-coil region" evidence="5">
    <location>
        <begin position="373"/>
        <end position="400"/>
    </location>
</feature>
<dbReference type="GO" id="GO:0031048">
    <property type="term" value="P:regulatory ncRNA-mediated heterochromatin formation"/>
    <property type="evidence" value="ECO:0007669"/>
    <property type="project" value="TreeGrafter"/>
</dbReference>
<dbReference type="GO" id="GO:0004386">
    <property type="term" value="F:helicase activity"/>
    <property type="evidence" value="ECO:0007669"/>
    <property type="project" value="UniProtKB-KW"/>
</dbReference>
<dbReference type="PANTHER" id="PTHR10887:SF341">
    <property type="entry name" value="NFX1-TYPE ZINC FINGER-CONTAINING PROTEIN 1"/>
    <property type="match status" value="1"/>
</dbReference>
<evidence type="ECO:0000256" key="1">
    <source>
        <dbReference type="ARBA" id="ARBA00022741"/>
    </source>
</evidence>
<dbReference type="PANTHER" id="PTHR10887">
    <property type="entry name" value="DNA2/NAM7 HELICASE FAMILY"/>
    <property type="match status" value="1"/>
</dbReference>
<evidence type="ECO:0000313" key="8">
    <source>
        <dbReference type="EMBL" id="TRY69971.1"/>
    </source>
</evidence>
<dbReference type="Proteomes" id="UP000318571">
    <property type="component" value="Chromosome 9"/>
</dbReference>
<dbReference type="GO" id="GO:0031380">
    <property type="term" value="C:nuclear RNA-directed RNA polymerase complex"/>
    <property type="evidence" value="ECO:0007669"/>
    <property type="project" value="TreeGrafter"/>
</dbReference>
<dbReference type="GO" id="GO:0005524">
    <property type="term" value="F:ATP binding"/>
    <property type="evidence" value="ECO:0007669"/>
    <property type="project" value="UniProtKB-KW"/>
</dbReference>
<dbReference type="SUPFAM" id="SSF52540">
    <property type="entry name" value="P-loop containing nucleoside triphosphate hydrolases"/>
    <property type="match status" value="1"/>
</dbReference>
<dbReference type="InterPro" id="IPR045055">
    <property type="entry name" value="DNA2/NAM7-like"/>
</dbReference>
<gene>
    <name evidence="8" type="ORF">TCAL_02335</name>
</gene>
<keyword evidence="4" id="KW-0067">ATP-binding</keyword>
<sequence>MKELKANKKVGAFKSKEDYVSIHRELLRQDYLIPLKQYLDQMGNNRSTACADYDLASIESLEIPARKLLLKLNVPKLTEQLRNKTSKKRLEEGSLIFLIPADACQSRPLFGLVCFPATELIRGKLYVSVTLLNPDDWTKINLNKKYKFFEYLKHYETHIHPILCLDKPVNDQFDATLVHCINNDQGISCESGSDNAVTINALLKSETNSPEIQIHHAKDLVNHLQEASPINKEDPRQLSMVEFLESSSNAENFKLNDIQLQGIKFVLNNKLSLIQGGPGTGKSFMGKTLVHFFLQNASFWSNSPSKTPIIIMSYTNRALDSFLEDVLPFTQKVIRLGSQFKSSQLEQYSLNEILAVTRNSRHPNFIFVEKDLISQLSDLKAKLQNEIEMLNNSLNILNFSDERYVRKNGILLVPGMKINWKNDEIRKWMNGDTSDEMVIDQPHWEIPISERMPLVFSAQTLFQAGIQEEVANQTKLILSLKRKIEEIQTLESIEVLKKADVIGVTVIGAIKFKKMLEFINNRIVVIEEAGQILESQVLAALPSSCTQLVMIGDHQQLKPITTTYELTKKYSMNVSMFERLINNKIPFVELQEQCRMRSEISNLVSNIFYSNVRDHRSCHTLPDVKGVSSNLLFFSHQERESEDPNAVTSKSNEYEAAFALGIASYLCSFHDPTQITVLSTYTGQFEVLNHLVNVRFPKCRDIKLAVVDNYQGQENDIVILSLVRGGAESIGFLKESNRVCVALTRARLGLFVIGHVDSLTQKSPLWRRVVDHFRGENRLVSKFPLVCPSHKSSKIEMTDVEQFERATKNHWCQEKCAMELLCSHICPEVCHLEDKSHKSRFSCQSPCLKHCSEGHLCLKPCSATCFPCQEQESVRFEPCGHVALAPCASLRLPRTCSVETKIVLPCGHENNGKCGDHERICDAACEIELPCGHLCQRTCHLSTDPQDHTRQCQEPCAMLKKDCQAHHPCEKACFQTCEPCDVPVSIDLPCGHPNSDLVCSTNLDEFDCMSKCNRMLICGHHCRQFCYECRNGCGPCPSARIVHLACGHSEKVSCSQLKSHKCSQPCSRIMPCGHPCPLQCGDICSQAQCQVVVSSSTSLNLKIAACSHSTKTPCYLLNSTTPKFGGDAQTLLPCLEICSEVLDCGHTCLWKCEDCSGGKLHFPCLDRCSRSLICGHICESTCGVKCEAHCAHGQCKKKCSAIDGHLICNEQCQKRMKCGHFCSGFCREECPKECLQCQSGQIQKQVLKNRICNAMDRIFQFNTSASKLKTLAEETVATIDDKEIRANVEKRLKNPKNPWTAIDLTVLVYKLKVLNECPNSEAAFRKETAKKLMKFGACREEFFLRLLDYLHQFNISTDVCLNVQFFSFENGAWLVRKDGETIEVDYSVPK</sequence>
<dbReference type="Pfam" id="PF13086">
    <property type="entry name" value="AAA_11"/>
    <property type="match status" value="1"/>
</dbReference>
<keyword evidence="1" id="KW-0547">Nucleotide-binding</keyword>
<evidence type="ECO:0000256" key="3">
    <source>
        <dbReference type="ARBA" id="ARBA00022806"/>
    </source>
</evidence>
<keyword evidence="9" id="KW-1185">Reference proteome</keyword>
<dbReference type="GO" id="GO:0005694">
    <property type="term" value="C:chromosome"/>
    <property type="evidence" value="ECO:0007669"/>
    <property type="project" value="UniProtKB-ARBA"/>
</dbReference>
<dbReference type="InterPro" id="IPR041679">
    <property type="entry name" value="DNA2/NAM7-like_C"/>
</dbReference>
<evidence type="ECO:0000256" key="5">
    <source>
        <dbReference type="SAM" id="Coils"/>
    </source>
</evidence>
<dbReference type="InterPro" id="IPR047187">
    <property type="entry name" value="SF1_C_Upf1"/>
</dbReference>
<dbReference type="InterPro" id="IPR027417">
    <property type="entry name" value="P-loop_NTPase"/>
</dbReference>
<evidence type="ECO:0000313" key="9">
    <source>
        <dbReference type="Proteomes" id="UP000318571"/>
    </source>
</evidence>
<dbReference type="CDD" id="cd17936">
    <property type="entry name" value="EEXXEc_NFX1"/>
    <property type="match status" value="1"/>
</dbReference>
<feature type="non-terminal residue" evidence="8">
    <location>
        <position position="1390"/>
    </location>
</feature>
<dbReference type="InterPro" id="IPR041677">
    <property type="entry name" value="DNA2/NAM7_AAA_11"/>
</dbReference>
<feature type="domain" description="DNA2/NAM7 helicase helicase" evidence="6">
    <location>
        <begin position="254"/>
        <end position="561"/>
    </location>
</feature>
<accession>A0A553NX11</accession>
<evidence type="ECO:0008006" key="10">
    <source>
        <dbReference type="Google" id="ProtNLM"/>
    </source>
</evidence>
<keyword evidence="3" id="KW-0347">Helicase</keyword>
<evidence type="ECO:0000259" key="6">
    <source>
        <dbReference type="Pfam" id="PF13086"/>
    </source>
</evidence>
<dbReference type="FunFam" id="3.40.50.300:FF:000326">
    <property type="entry name" value="P-loop containing nucleoside triphosphate hydrolase"/>
    <property type="match status" value="1"/>
</dbReference>
<proteinExistence type="predicted"/>
<keyword evidence="5" id="KW-0175">Coiled coil</keyword>
<feature type="domain" description="DNA2/NAM7 helicase-like C-terminal" evidence="7">
    <location>
        <begin position="572"/>
        <end position="756"/>
    </location>
</feature>
<name>A0A553NX11_TIGCA</name>
<protein>
    <recommendedName>
        <fullName evidence="10">NFX1-type zinc finger-containing protein 1</fullName>
    </recommendedName>
</protein>
<comment type="caution">
    <text evidence="8">The sequence shown here is derived from an EMBL/GenBank/DDBJ whole genome shotgun (WGS) entry which is preliminary data.</text>
</comment>
<evidence type="ECO:0000256" key="2">
    <source>
        <dbReference type="ARBA" id="ARBA00022801"/>
    </source>
</evidence>
<dbReference type="GO" id="GO:0016787">
    <property type="term" value="F:hydrolase activity"/>
    <property type="evidence" value="ECO:0007669"/>
    <property type="project" value="UniProtKB-KW"/>
</dbReference>